<evidence type="ECO:0000256" key="8">
    <source>
        <dbReference type="ARBA" id="ARBA00023002"/>
    </source>
</evidence>
<feature type="domain" description="FAD dependent oxidoreductase" evidence="11">
    <location>
        <begin position="258"/>
        <end position="609"/>
    </location>
</feature>
<dbReference type="RefSeq" id="WP_124079553.1">
    <property type="nucleotide sequence ID" value="NZ_UWPJ01000017.1"/>
</dbReference>
<dbReference type="SUPFAM" id="SSF54373">
    <property type="entry name" value="FAD-linked reductases, C-terminal domain"/>
    <property type="match status" value="1"/>
</dbReference>
<comment type="catalytic activity">
    <reaction evidence="10">
        <text>5-aminomethyl-2-thiouridine(34) in tRNA + S-adenosyl-L-methionine = 5-methylaminomethyl-2-thiouridine(34) in tRNA + S-adenosyl-L-homocysteine + H(+)</text>
        <dbReference type="Rhea" id="RHEA:19569"/>
        <dbReference type="Rhea" id="RHEA-COMP:10195"/>
        <dbReference type="Rhea" id="RHEA-COMP:10197"/>
        <dbReference type="ChEBI" id="CHEBI:15378"/>
        <dbReference type="ChEBI" id="CHEBI:57856"/>
        <dbReference type="ChEBI" id="CHEBI:59789"/>
        <dbReference type="ChEBI" id="CHEBI:74454"/>
        <dbReference type="ChEBI" id="CHEBI:74455"/>
        <dbReference type="EC" id="2.1.1.61"/>
    </reaction>
</comment>
<dbReference type="OrthoDB" id="9786494at2"/>
<keyword evidence="4 10" id="KW-0808">Transferase</keyword>
<dbReference type="GO" id="GO:0005737">
    <property type="term" value="C:cytoplasm"/>
    <property type="evidence" value="ECO:0007669"/>
    <property type="project" value="UniProtKB-SubCell"/>
</dbReference>
<evidence type="ECO:0000256" key="9">
    <source>
        <dbReference type="ARBA" id="ARBA00023268"/>
    </source>
</evidence>
<evidence type="ECO:0000256" key="4">
    <source>
        <dbReference type="ARBA" id="ARBA00022679"/>
    </source>
</evidence>
<dbReference type="AlphaFoldDB" id="A0A3P4B177"/>
<evidence type="ECO:0000256" key="1">
    <source>
        <dbReference type="ARBA" id="ARBA00022490"/>
    </source>
</evidence>
<evidence type="ECO:0000256" key="6">
    <source>
        <dbReference type="ARBA" id="ARBA00022694"/>
    </source>
</evidence>
<comment type="subcellular location">
    <subcellularLocation>
        <location evidence="10">Cytoplasm</location>
    </subcellularLocation>
</comment>
<comment type="similarity">
    <text evidence="10">In the C-terminal section; belongs to the DAO family.</text>
</comment>
<keyword evidence="3 10" id="KW-0285">Flavoprotein</keyword>
<dbReference type="Pfam" id="PF01266">
    <property type="entry name" value="DAO"/>
    <property type="match status" value="1"/>
</dbReference>
<keyword evidence="5 10" id="KW-0949">S-adenosyl-L-methionine</keyword>
<evidence type="ECO:0000313" key="13">
    <source>
        <dbReference type="EMBL" id="VCU70034.1"/>
    </source>
</evidence>
<comment type="cofactor">
    <cofactor evidence="10">
        <name>FAD</name>
        <dbReference type="ChEBI" id="CHEBI:57692"/>
    </cofactor>
</comment>
<dbReference type="NCBIfam" id="NF033855">
    <property type="entry name" value="tRNA_MNMC2"/>
    <property type="match status" value="1"/>
</dbReference>
<keyword evidence="6 10" id="KW-0819">tRNA processing</keyword>
<evidence type="ECO:0000256" key="7">
    <source>
        <dbReference type="ARBA" id="ARBA00022827"/>
    </source>
</evidence>
<dbReference type="PANTHER" id="PTHR13847">
    <property type="entry name" value="SARCOSINE DEHYDROGENASE-RELATED"/>
    <property type="match status" value="1"/>
</dbReference>
<dbReference type="GO" id="GO:0004808">
    <property type="term" value="F:tRNA (5-methylaminomethyl-2-thiouridylate)(34)-methyltransferase activity"/>
    <property type="evidence" value="ECO:0007669"/>
    <property type="project" value="UniProtKB-EC"/>
</dbReference>
<dbReference type="Proteomes" id="UP000277294">
    <property type="component" value="Unassembled WGS sequence"/>
</dbReference>
<dbReference type="SUPFAM" id="SSF51905">
    <property type="entry name" value="FAD/NAD(P)-binding domain"/>
    <property type="match status" value="1"/>
</dbReference>
<feature type="region of interest" description="tRNA (mnm(5)s(2)U34)-methyltransferase" evidence="10">
    <location>
        <begin position="1"/>
        <end position="238"/>
    </location>
</feature>
<evidence type="ECO:0000256" key="3">
    <source>
        <dbReference type="ARBA" id="ARBA00022630"/>
    </source>
</evidence>
<dbReference type="GO" id="GO:0050660">
    <property type="term" value="F:flavin adenine dinucleotide binding"/>
    <property type="evidence" value="ECO:0007669"/>
    <property type="project" value="UniProtKB-UniRule"/>
</dbReference>
<keyword evidence="7 10" id="KW-0274">FAD</keyword>
<comment type="function">
    <text evidence="10">Catalyzes the last two steps in the biosynthesis of 5-methylaminomethyl-2-thiouridine (mnm(5)s(2)U) at the wobble position (U34) in tRNA. Catalyzes the FAD-dependent demodification of cmnm(5)s(2)U34 to nm(5)s(2)U34, followed by the transfer of a methyl group from S-adenosyl-L-methionine to nm(5)s(2)U34, to form mnm(5)s(2)U34.</text>
</comment>
<dbReference type="Gene3D" id="3.30.9.10">
    <property type="entry name" value="D-Amino Acid Oxidase, subunit A, domain 2"/>
    <property type="match status" value="1"/>
</dbReference>
<dbReference type="Gene3D" id="3.50.50.60">
    <property type="entry name" value="FAD/NAD(P)-binding domain"/>
    <property type="match status" value="1"/>
</dbReference>
<keyword evidence="2 10" id="KW-0489">Methyltransferase</keyword>
<proteinExistence type="inferred from homology"/>
<dbReference type="InterPro" id="IPR017610">
    <property type="entry name" value="tRNA_S-uridine_synth_MnmC_C"/>
</dbReference>
<reference evidence="13 14" key="1">
    <citation type="submission" date="2018-10" db="EMBL/GenBank/DDBJ databases">
        <authorList>
            <person name="Criscuolo A."/>
        </authorList>
    </citation>
    <scope>NUCLEOTIDE SEQUENCE [LARGE SCALE GENOMIC DNA]</scope>
    <source>
        <strain evidence="13">DnA1</strain>
    </source>
</reference>
<dbReference type="EC" id="2.1.1.61" evidence="10"/>
<comment type="similarity">
    <text evidence="10">In the N-terminal section; belongs to the methyltransferase superfamily. tRNA (mnm(5)s(2)U34)-methyltransferase family.</text>
</comment>
<dbReference type="InterPro" id="IPR047785">
    <property type="entry name" value="tRNA_MNMC2"/>
</dbReference>
<dbReference type="EC" id="1.5.-.-" evidence="10"/>
<dbReference type="Pfam" id="PF05430">
    <property type="entry name" value="Methyltransf_30"/>
    <property type="match status" value="1"/>
</dbReference>
<evidence type="ECO:0000313" key="14">
    <source>
        <dbReference type="Proteomes" id="UP000277294"/>
    </source>
</evidence>
<keyword evidence="9 10" id="KW-0511">Multifunctional enzyme</keyword>
<dbReference type="InterPro" id="IPR029063">
    <property type="entry name" value="SAM-dependent_MTases_sf"/>
</dbReference>
<dbReference type="GO" id="GO:0002097">
    <property type="term" value="P:tRNA wobble base modification"/>
    <property type="evidence" value="ECO:0007669"/>
    <property type="project" value="UniProtKB-UniRule"/>
</dbReference>
<evidence type="ECO:0000259" key="11">
    <source>
        <dbReference type="Pfam" id="PF01266"/>
    </source>
</evidence>
<protein>
    <recommendedName>
        <fullName evidence="10">tRNA 5-methylaminomethyl-2-thiouridine biosynthesis bifunctional protein MnmC</fullName>
        <shortName evidence="10">tRNA mnm(5)s(2)U biosynthesis bifunctional protein</shortName>
    </recommendedName>
    <domain>
        <recommendedName>
            <fullName evidence="10">tRNA (mnm(5)s(2)U34)-methyltransferase</fullName>
            <ecNumber evidence="10">2.1.1.61</ecNumber>
        </recommendedName>
    </domain>
    <domain>
        <recommendedName>
            <fullName evidence="10">FAD-dependent cmnm(5)s(2)U34 oxidoreductase</fullName>
            <ecNumber evidence="10">1.5.-.-</ecNumber>
        </recommendedName>
    </domain>
</protein>
<dbReference type="InterPro" id="IPR008471">
    <property type="entry name" value="MnmC-like_methylTransf"/>
</dbReference>
<keyword evidence="1 10" id="KW-0963">Cytoplasm</keyword>
<feature type="domain" description="MnmC-like methyltransferase" evidence="12">
    <location>
        <begin position="118"/>
        <end position="235"/>
    </location>
</feature>
<accession>A0A3P4B177</accession>
<dbReference type="GO" id="GO:0032259">
    <property type="term" value="P:methylation"/>
    <property type="evidence" value="ECO:0007669"/>
    <property type="project" value="UniProtKB-KW"/>
</dbReference>
<keyword evidence="8 10" id="KW-0560">Oxidoreductase</keyword>
<gene>
    <name evidence="10 13" type="primary">mnmC</name>
    <name evidence="13" type="ORF">PIGHUM_02101</name>
</gene>
<dbReference type="InterPro" id="IPR023032">
    <property type="entry name" value="tRNA_MAMT_biosynth_bifunc_MnmC"/>
</dbReference>
<dbReference type="InterPro" id="IPR006076">
    <property type="entry name" value="FAD-dep_OxRdtase"/>
</dbReference>
<sequence>MIAPVFTPLIPSVPAFESGIPYSPRYGDVYHAAQGAVEQARHVFLAGNGLPQRWRGRERFTVCETGFGLGLNFLALWRAWREDPLRSRRLHVVSVEAHPFAREHLAQLLPGRLPEAWREMADRLLEKWPPLLPGLHRLDLDGGAVTLTLAFGLAAQVVPQLSLGADAFFLDGFDPACNPDMWSEGLVKGLARLAAPDATAATWTSAGAVRRALQSAGFIVDKQPGFGGKRHMTVARFAPRFERRHAPAPAPVFGERHAVVVGAGVAGAGVAHALALRGWRVTVLDPAAGEPAPRGHLAAALTPLLARDDNPRARLARAGALRAAERWTPWLDGSVVARCGTLQLAKSDAKAAEMHAVLEELGFPGEWVRPVTREQAGALAGWQAARGGVFFPGGLRVRPHLLCAALLGVSGIVMRAGRAARLDAVPADAPGGRQWRVLDEAGEVLAQAEVVVAANAAGAARLLRDSGLGGEAPQFFGQKRIAGQISLVPETAGRDAGLPRCVVAGDGYVLPPVEGRRVAGSTYVHGAAQAAATAEGHALNLERAARLLPGLADGTDPAALEGWAGWRAVLPGRLPVMAELPDAKGVWVASGYASRGLTWSALAGDLIAASLEGEPLMLERDLLRQVTWR</sequence>
<keyword evidence="14" id="KW-1185">Reference proteome</keyword>
<feature type="region of interest" description="FAD-dependent cmnm(5)s(2)U34 oxidoreductase" evidence="10">
    <location>
        <begin position="261"/>
        <end position="629"/>
    </location>
</feature>
<evidence type="ECO:0000256" key="5">
    <source>
        <dbReference type="ARBA" id="ARBA00022691"/>
    </source>
</evidence>
<dbReference type="EMBL" id="UWPJ01000017">
    <property type="protein sequence ID" value="VCU70034.1"/>
    <property type="molecule type" value="Genomic_DNA"/>
</dbReference>
<dbReference type="InterPro" id="IPR036188">
    <property type="entry name" value="FAD/NAD-bd_sf"/>
</dbReference>
<organism evidence="13 14">
    <name type="scientific">Pigmentiphaga humi</name>
    <dbReference type="NCBI Taxonomy" id="2478468"/>
    <lineage>
        <taxon>Bacteria</taxon>
        <taxon>Pseudomonadati</taxon>
        <taxon>Pseudomonadota</taxon>
        <taxon>Betaproteobacteria</taxon>
        <taxon>Burkholderiales</taxon>
        <taxon>Alcaligenaceae</taxon>
        <taxon>Pigmentiphaga</taxon>
    </lineage>
</organism>
<evidence type="ECO:0000259" key="12">
    <source>
        <dbReference type="Pfam" id="PF05430"/>
    </source>
</evidence>
<dbReference type="Gene3D" id="3.40.50.150">
    <property type="entry name" value="Vaccinia Virus protein VP39"/>
    <property type="match status" value="1"/>
</dbReference>
<evidence type="ECO:0000256" key="10">
    <source>
        <dbReference type="HAMAP-Rule" id="MF_01102"/>
    </source>
</evidence>
<evidence type="ECO:0000256" key="2">
    <source>
        <dbReference type="ARBA" id="ARBA00022603"/>
    </source>
</evidence>
<dbReference type="PANTHER" id="PTHR13847:SF289">
    <property type="entry name" value="GLYCINE OXIDASE"/>
    <property type="match status" value="1"/>
</dbReference>
<dbReference type="HAMAP" id="MF_01102">
    <property type="entry name" value="MnmC"/>
    <property type="match status" value="1"/>
</dbReference>
<dbReference type="GO" id="GO:0016645">
    <property type="term" value="F:oxidoreductase activity, acting on the CH-NH group of donors"/>
    <property type="evidence" value="ECO:0007669"/>
    <property type="project" value="InterPro"/>
</dbReference>
<dbReference type="NCBIfam" id="TIGR03197">
    <property type="entry name" value="MnmC_Cterm"/>
    <property type="match status" value="1"/>
</dbReference>
<name>A0A3P4B177_9BURK</name>